<evidence type="ECO:0000313" key="7">
    <source>
        <dbReference type="EMBL" id="QPC98790.1"/>
    </source>
</evidence>
<proteinExistence type="predicted"/>
<sequence>MDQPLLSLVAAAIAFVGTHFALSHPLRAPLVARLGENGFRGLYSLVSLATFVWAVLAFRAVGPGGLPLWDGMGDVAWVIATLVMLVASVLLAGSFVRNPAMPDPRAAAHAAMGPHGVFYVTRHPMMWSFALWAAVHVMLSPTPRQLVLAGALGFLSLVGAHMQDRKKEVLMGTAWAEWEAQTSYWPRFGQLAKGGATAWIGGLLLWLGATYGHIHANGIPAGIWRWIG</sequence>
<dbReference type="KEGG" id="qso:IRL76_13280"/>
<feature type="transmembrane region" description="Helical" evidence="5">
    <location>
        <begin position="145"/>
        <end position="162"/>
    </location>
</feature>
<evidence type="ECO:0000256" key="5">
    <source>
        <dbReference type="SAM" id="Phobius"/>
    </source>
</evidence>
<feature type="transmembrane region" description="Helical" evidence="5">
    <location>
        <begin position="74"/>
        <end position="96"/>
    </location>
</feature>
<dbReference type="InterPro" id="IPR009915">
    <property type="entry name" value="NnrU_dom"/>
</dbReference>
<evidence type="ECO:0000256" key="1">
    <source>
        <dbReference type="ARBA" id="ARBA00004141"/>
    </source>
</evidence>
<keyword evidence="2 5" id="KW-0812">Transmembrane</keyword>
<gene>
    <name evidence="7" type="ORF">IRL76_13280</name>
</gene>
<dbReference type="Pfam" id="PF07298">
    <property type="entry name" value="NnrU"/>
    <property type="match status" value="1"/>
</dbReference>
<keyword evidence="4 5" id="KW-0472">Membrane</keyword>
<name>A0A7S8IUV7_9SPHN</name>
<accession>A0A7S8IUV7</accession>
<evidence type="ECO:0000256" key="4">
    <source>
        <dbReference type="ARBA" id="ARBA00023136"/>
    </source>
</evidence>
<feature type="domain" description="NnrU" evidence="6">
    <location>
        <begin position="8"/>
        <end position="219"/>
    </location>
</feature>
<dbReference type="Proteomes" id="UP000594459">
    <property type="component" value="Chromosome"/>
</dbReference>
<feature type="transmembrane region" description="Helical" evidence="5">
    <location>
        <begin position="6"/>
        <end position="22"/>
    </location>
</feature>
<evidence type="ECO:0000313" key="8">
    <source>
        <dbReference type="Proteomes" id="UP000594459"/>
    </source>
</evidence>
<dbReference type="AlphaFoldDB" id="A0A7S8IUV7"/>
<dbReference type="Gene3D" id="1.20.120.1630">
    <property type="match status" value="1"/>
</dbReference>
<comment type="subcellular location">
    <subcellularLocation>
        <location evidence="1">Membrane</location>
        <topology evidence="1">Multi-pass membrane protein</topology>
    </subcellularLocation>
</comment>
<evidence type="ECO:0000256" key="2">
    <source>
        <dbReference type="ARBA" id="ARBA00022692"/>
    </source>
</evidence>
<organism evidence="7 8">
    <name type="scientific">Qipengyuania soli</name>
    <dbReference type="NCBI Taxonomy" id="2782568"/>
    <lineage>
        <taxon>Bacteria</taxon>
        <taxon>Pseudomonadati</taxon>
        <taxon>Pseudomonadota</taxon>
        <taxon>Alphaproteobacteria</taxon>
        <taxon>Sphingomonadales</taxon>
        <taxon>Erythrobacteraceae</taxon>
        <taxon>Qipengyuania</taxon>
    </lineage>
</organism>
<reference evidence="7 8" key="1">
    <citation type="submission" date="2020-11" db="EMBL/GenBank/DDBJ databases">
        <title>The genome sequence of Erythrobacter sp. 6D36.</title>
        <authorList>
            <person name="Liu Y."/>
        </authorList>
    </citation>
    <scope>NUCLEOTIDE SEQUENCE [LARGE SCALE GENOMIC DNA]</scope>
    <source>
        <strain evidence="7 8">6D36</strain>
    </source>
</reference>
<dbReference type="RefSeq" id="WP_200981794.1">
    <property type="nucleotide sequence ID" value="NZ_CP064654.1"/>
</dbReference>
<keyword evidence="8" id="KW-1185">Reference proteome</keyword>
<feature type="transmembrane region" description="Helical" evidence="5">
    <location>
        <begin position="117"/>
        <end position="139"/>
    </location>
</feature>
<protein>
    <submittedName>
        <fullName evidence="7">MFS transporter</fullName>
    </submittedName>
</protein>
<evidence type="ECO:0000256" key="3">
    <source>
        <dbReference type="ARBA" id="ARBA00022989"/>
    </source>
</evidence>
<feature type="transmembrane region" description="Helical" evidence="5">
    <location>
        <begin position="42"/>
        <end position="62"/>
    </location>
</feature>
<dbReference type="GO" id="GO:0016020">
    <property type="term" value="C:membrane"/>
    <property type="evidence" value="ECO:0007669"/>
    <property type="project" value="UniProtKB-SubCell"/>
</dbReference>
<keyword evidence="3 5" id="KW-1133">Transmembrane helix</keyword>
<dbReference type="EMBL" id="CP064654">
    <property type="protein sequence ID" value="QPC98790.1"/>
    <property type="molecule type" value="Genomic_DNA"/>
</dbReference>
<evidence type="ECO:0000259" key="6">
    <source>
        <dbReference type="Pfam" id="PF07298"/>
    </source>
</evidence>